<dbReference type="SUPFAM" id="SSF52266">
    <property type="entry name" value="SGNH hydrolase"/>
    <property type="match status" value="1"/>
</dbReference>
<gene>
    <name evidence="2" type="ORF">CFP75_32165</name>
</gene>
<evidence type="ECO:0000313" key="3">
    <source>
        <dbReference type="Proteomes" id="UP000215563"/>
    </source>
</evidence>
<keyword evidence="3" id="KW-1185">Reference proteome</keyword>
<feature type="disulfide bond" evidence="1">
    <location>
        <begin position="312"/>
        <end position="341"/>
    </location>
</feature>
<protein>
    <submittedName>
        <fullName evidence="2">Uncharacterized protein</fullName>
    </submittedName>
</protein>
<dbReference type="Proteomes" id="UP000215563">
    <property type="component" value="Unassembled WGS sequence"/>
</dbReference>
<dbReference type="GO" id="GO:0016788">
    <property type="term" value="F:hydrolase activity, acting on ester bonds"/>
    <property type="evidence" value="ECO:0007669"/>
    <property type="project" value="InterPro"/>
</dbReference>
<dbReference type="PANTHER" id="PTHR37981">
    <property type="entry name" value="LIPASE 2"/>
    <property type="match status" value="1"/>
</dbReference>
<dbReference type="EMBL" id="NMQU01000106">
    <property type="protein sequence ID" value="OXM45242.1"/>
    <property type="molecule type" value="Genomic_DNA"/>
</dbReference>
<feature type="disulfide bond" evidence="1">
    <location>
        <begin position="217"/>
        <end position="245"/>
    </location>
</feature>
<dbReference type="OrthoDB" id="5503950at2"/>
<dbReference type="PANTHER" id="PTHR37981:SF1">
    <property type="entry name" value="SGNH HYDROLASE-TYPE ESTERASE DOMAIN-CONTAINING PROTEIN"/>
    <property type="match status" value="1"/>
</dbReference>
<dbReference type="InterPro" id="IPR036514">
    <property type="entry name" value="SGNH_hydro_sf"/>
</dbReference>
<organism evidence="2 3">
    <name type="scientific">Amycolatopsis alba DSM 44262</name>
    <dbReference type="NCBI Taxonomy" id="1125972"/>
    <lineage>
        <taxon>Bacteria</taxon>
        <taxon>Bacillati</taxon>
        <taxon>Actinomycetota</taxon>
        <taxon>Actinomycetes</taxon>
        <taxon>Pseudonocardiales</taxon>
        <taxon>Pseudonocardiaceae</taxon>
        <taxon>Amycolatopsis</taxon>
    </lineage>
</organism>
<accession>A0A229REZ2</accession>
<proteinExistence type="predicted"/>
<dbReference type="RefSeq" id="WP_020636646.1">
    <property type="nucleotide sequence ID" value="NZ_KB913032.1"/>
</dbReference>
<evidence type="ECO:0000313" key="2">
    <source>
        <dbReference type="EMBL" id="OXM45242.1"/>
    </source>
</evidence>
<keyword evidence="1" id="KW-1015">Disulfide bond</keyword>
<dbReference type="GO" id="GO:0006629">
    <property type="term" value="P:lipid metabolic process"/>
    <property type="evidence" value="ECO:0007669"/>
    <property type="project" value="TreeGrafter"/>
</dbReference>
<dbReference type="AlphaFoldDB" id="A0A229REZ2"/>
<dbReference type="Gene3D" id="3.40.50.1110">
    <property type="entry name" value="SGNH hydrolase"/>
    <property type="match status" value="1"/>
</dbReference>
<evidence type="ECO:0000256" key="1">
    <source>
        <dbReference type="PIRSR" id="PIRSR637460-2"/>
    </source>
</evidence>
<comment type="caution">
    <text evidence="2">The sequence shown here is derived from an EMBL/GenBank/DDBJ whole genome shotgun (WGS) entry which is preliminary data.</text>
</comment>
<name>A0A229REZ2_AMYAL</name>
<dbReference type="InterPro" id="IPR037460">
    <property type="entry name" value="SEST-like"/>
</dbReference>
<reference evidence="2 3" key="1">
    <citation type="submission" date="2017-07" db="EMBL/GenBank/DDBJ databases">
        <title>Amycolatopsis alba DSM 44262 Genome sequencing and assembly.</title>
        <authorList>
            <person name="Kaur N."/>
            <person name="Mayilraj S."/>
        </authorList>
    </citation>
    <scope>NUCLEOTIDE SEQUENCE [LARGE SCALE GENOMIC DNA]</scope>
    <source>
        <strain evidence="2 3">DSM 44262</strain>
    </source>
</reference>
<sequence length="586" mass="62866">MTGWTFPSTFRDGRFFDHVENVYQRDEVSARATEGSGLLGMSGFAPVSIPAMATVTKVELRFHMAAGITTTYRFQHQTSAGYSDCVDSAHPGYYRNFSPTSAGMTDYIGEYTDRDCRLDANVIRSGDYWVEMVRSSGDADYAIDDVSVRFTYSVASAPPEPAPRFVYVALGDSYQSGEGIGSQELPTDRYLAEAYETPVNTVGGSNTYSNALGGDSCHRSTANYAKLNRDLYAPGADVVLIDVTCSGAKIAADEAKPGIVGDVGAGAPDPAGQIGQAERRLRAMGLSLADVDLVTVGMGGNDAGFGDIVHACLLATLASRLIDAASLPEPVRVLLHGMASCANIDSLIFRTGNRIDALPAKLNWAEEQIYREFPAAKILQLSYPDLLPDPGYAPEWCGGITRGDLAYAKSRVRAINNTIRDTSRDYRLSDPRYRWVDLGDSLGPNTLCPTSGVVTANGISETRFTQELGRLLHFGAGEITTLGLLEALQAAYDNWQSCLTGNLGDCGARPWQLVENAFRTFIQYLGDQEKVIIRNLVGGAGSSEASDVVLDRAAGLFHPNGNGEAIIACNVHRTYQRSGTGGCAPA</sequence>